<keyword evidence="3" id="KW-1185">Reference proteome</keyword>
<dbReference type="Proteomes" id="UP000198619">
    <property type="component" value="Unassembled WGS sequence"/>
</dbReference>
<keyword evidence="1" id="KW-1133">Transmembrane helix</keyword>
<dbReference type="AlphaFoldDB" id="A0A1I1AA54"/>
<proteinExistence type="predicted"/>
<dbReference type="RefSeq" id="WP_090042580.1">
    <property type="nucleotide sequence ID" value="NZ_FOKI01000032.1"/>
</dbReference>
<dbReference type="EMBL" id="FOKI01000032">
    <property type="protein sequence ID" value="SFB34859.1"/>
    <property type="molecule type" value="Genomic_DNA"/>
</dbReference>
<name>A0A1I1AA54_9CLOT</name>
<protein>
    <submittedName>
        <fullName evidence="2">Uncharacterized protein</fullName>
    </submittedName>
</protein>
<dbReference type="OrthoDB" id="9829165at2"/>
<gene>
    <name evidence="2" type="ORF">SAMN04488528_103217</name>
</gene>
<organism evidence="2 3">
    <name type="scientific">Clostridium frigidicarnis</name>
    <dbReference type="NCBI Taxonomy" id="84698"/>
    <lineage>
        <taxon>Bacteria</taxon>
        <taxon>Bacillati</taxon>
        <taxon>Bacillota</taxon>
        <taxon>Clostridia</taxon>
        <taxon>Eubacteriales</taxon>
        <taxon>Clostridiaceae</taxon>
        <taxon>Clostridium</taxon>
    </lineage>
</organism>
<sequence>MTKKNKFFTYIVISFTFLILLLGIFIYKSTYNIPNDDTLLKDHIINYLDTKVSMPFKYTDIEIKEIVNVDNIKFLLLEKDRNSIGAAYLKRSPIDSTYRIISIEFSNSNFKSISMPTSKDDILFFYGIKDENYDIDNVELNAFDYEKTYSMKIPDKKFFVTYTYMGNISGSKTSYDNTSYSIFDANMNDVTDLVTKTNFAYEFLNKGSELQTYILNHYLSPKITNDSDKIISDFLILDKEISKDTTTYYVQGLLYDLNLKKSEDNCKNLFIGVTFDKITSNIIDFKCNLDYKDINDFLINMPSTVSDSITNSDLVTEKKNYLKERIDNNINLIKNKKIITSYNYN</sequence>
<evidence type="ECO:0000256" key="1">
    <source>
        <dbReference type="SAM" id="Phobius"/>
    </source>
</evidence>
<keyword evidence="1" id="KW-0812">Transmembrane</keyword>
<reference evidence="2 3" key="1">
    <citation type="submission" date="2016-10" db="EMBL/GenBank/DDBJ databases">
        <authorList>
            <person name="de Groot N.N."/>
        </authorList>
    </citation>
    <scope>NUCLEOTIDE SEQUENCE [LARGE SCALE GENOMIC DNA]</scope>
    <source>
        <strain evidence="2 3">DSM 12271</strain>
    </source>
</reference>
<evidence type="ECO:0000313" key="3">
    <source>
        <dbReference type="Proteomes" id="UP000198619"/>
    </source>
</evidence>
<accession>A0A1I1AA54</accession>
<evidence type="ECO:0000313" key="2">
    <source>
        <dbReference type="EMBL" id="SFB34859.1"/>
    </source>
</evidence>
<dbReference type="STRING" id="84698.SAMN04488528_103217"/>
<feature type="transmembrane region" description="Helical" evidence="1">
    <location>
        <begin position="7"/>
        <end position="27"/>
    </location>
</feature>
<keyword evidence="1" id="KW-0472">Membrane</keyword>